<accession>A0ABP6Z254</accession>
<protein>
    <submittedName>
        <fullName evidence="1">Uncharacterized protein</fullName>
    </submittedName>
</protein>
<keyword evidence="2" id="KW-1185">Reference proteome</keyword>
<comment type="caution">
    <text evidence="1">The sequence shown here is derived from an EMBL/GenBank/DDBJ whole genome shotgun (WGS) entry which is preliminary data.</text>
</comment>
<proteinExistence type="predicted"/>
<sequence>MHVTPPLPLPKRVPSGAWTALARWAGLVSTFLVRIRLPAKHGLTLLPRNEAAPRDAGVSVRLRLGTPGVGAGGAGAVAAADGAPMAAAVA</sequence>
<dbReference type="EMBL" id="BAABDQ010000030">
    <property type="protein sequence ID" value="GAA3596060.1"/>
    <property type="molecule type" value="Genomic_DNA"/>
</dbReference>
<organism evidence="1 2">
    <name type="scientific">Nonomuraea rosea</name>
    <dbReference type="NCBI Taxonomy" id="638574"/>
    <lineage>
        <taxon>Bacteria</taxon>
        <taxon>Bacillati</taxon>
        <taxon>Actinomycetota</taxon>
        <taxon>Actinomycetes</taxon>
        <taxon>Streptosporangiales</taxon>
        <taxon>Streptosporangiaceae</taxon>
        <taxon>Nonomuraea</taxon>
    </lineage>
</organism>
<gene>
    <name evidence="1" type="ORF">GCM10022419_094170</name>
</gene>
<evidence type="ECO:0000313" key="1">
    <source>
        <dbReference type="EMBL" id="GAA3596060.1"/>
    </source>
</evidence>
<evidence type="ECO:0000313" key="2">
    <source>
        <dbReference type="Proteomes" id="UP001500630"/>
    </source>
</evidence>
<reference evidence="2" key="1">
    <citation type="journal article" date="2019" name="Int. J. Syst. Evol. Microbiol.">
        <title>The Global Catalogue of Microorganisms (GCM) 10K type strain sequencing project: providing services to taxonomists for standard genome sequencing and annotation.</title>
        <authorList>
            <consortium name="The Broad Institute Genomics Platform"/>
            <consortium name="The Broad Institute Genome Sequencing Center for Infectious Disease"/>
            <person name="Wu L."/>
            <person name="Ma J."/>
        </authorList>
    </citation>
    <scope>NUCLEOTIDE SEQUENCE [LARGE SCALE GENOMIC DNA]</scope>
    <source>
        <strain evidence="2">JCM 17326</strain>
    </source>
</reference>
<dbReference type="Proteomes" id="UP001500630">
    <property type="component" value="Unassembled WGS sequence"/>
</dbReference>
<name>A0ABP6Z254_9ACTN</name>